<dbReference type="AlphaFoldDB" id="A0A0F9B1N6"/>
<reference evidence="1" key="1">
    <citation type="journal article" date="2015" name="Nature">
        <title>Complex archaea that bridge the gap between prokaryotes and eukaryotes.</title>
        <authorList>
            <person name="Spang A."/>
            <person name="Saw J.H."/>
            <person name="Jorgensen S.L."/>
            <person name="Zaremba-Niedzwiedzka K."/>
            <person name="Martijn J."/>
            <person name="Lind A.E."/>
            <person name="van Eijk R."/>
            <person name="Schleper C."/>
            <person name="Guy L."/>
            <person name="Ettema T.J."/>
        </authorList>
    </citation>
    <scope>NUCLEOTIDE SEQUENCE</scope>
</reference>
<name>A0A0F9B1N6_9ZZZZ</name>
<comment type="caution">
    <text evidence="1">The sequence shown here is derived from an EMBL/GenBank/DDBJ whole genome shotgun (WGS) entry which is preliminary data.</text>
</comment>
<gene>
    <name evidence="1" type="ORF">LCGC14_2781920</name>
</gene>
<dbReference type="EMBL" id="LAZR01051711">
    <property type="protein sequence ID" value="KKK84579.1"/>
    <property type="molecule type" value="Genomic_DNA"/>
</dbReference>
<protein>
    <recommendedName>
        <fullName evidence="2">Ubiquitin-like domain-containing protein</fullName>
    </recommendedName>
</protein>
<organism evidence="1">
    <name type="scientific">marine sediment metagenome</name>
    <dbReference type="NCBI Taxonomy" id="412755"/>
    <lineage>
        <taxon>unclassified sequences</taxon>
        <taxon>metagenomes</taxon>
        <taxon>ecological metagenomes</taxon>
    </lineage>
</organism>
<evidence type="ECO:0008006" key="2">
    <source>
        <dbReference type="Google" id="ProtNLM"/>
    </source>
</evidence>
<sequence length="129" mass="15153">MLIKIQVINSNIIIHDFKIKSQETIQSIKERLKNNPLLNIKNSKELLLYSGNNFLQDETQNANKSIHNNILYIMRNHNNNMMVNTDYNNMMVNIDSLENIIKKRAVSFAQGIKNKDQKFLFTREDPLFV</sequence>
<proteinExistence type="predicted"/>
<evidence type="ECO:0000313" key="1">
    <source>
        <dbReference type="EMBL" id="KKK84579.1"/>
    </source>
</evidence>
<accession>A0A0F9B1N6</accession>